<proteinExistence type="predicted"/>
<organism evidence="1 2">
    <name type="scientific">Nocardioides pocheonensis</name>
    <dbReference type="NCBI Taxonomy" id="661485"/>
    <lineage>
        <taxon>Bacteria</taxon>
        <taxon>Bacillati</taxon>
        <taxon>Actinomycetota</taxon>
        <taxon>Actinomycetes</taxon>
        <taxon>Propionibacteriales</taxon>
        <taxon>Nocardioidaceae</taxon>
        <taxon>Nocardioides</taxon>
    </lineage>
</organism>
<comment type="caution">
    <text evidence="1">The sequence shown here is derived from an EMBL/GenBank/DDBJ whole genome shotgun (WGS) entry which is preliminary data.</text>
</comment>
<evidence type="ECO:0000313" key="2">
    <source>
        <dbReference type="Proteomes" id="UP000279994"/>
    </source>
</evidence>
<evidence type="ECO:0000313" key="1">
    <source>
        <dbReference type="EMBL" id="RNM11646.1"/>
    </source>
</evidence>
<name>A0A3N0GHG9_9ACTN</name>
<keyword evidence="2" id="KW-1185">Reference proteome</keyword>
<dbReference type="Proteomes" id="UP000279994">
    <property type="component" value="Unassembled WGS sequence"/>
</dbReference>
<sequence length="99" mass="10719">MADELFITIDTAPASDNWGFVGRALVGEHEAYRTIRAYSTAGEALTAVQGLVAGVLGTLLAGQEWRSAQDEFGHVPRRTELDFGLGAKVRRRETEPTDG</sequence>
<dbReference type="AlphaFoldDB" id="A0A3N0GHG9"/>
<protein>
    <submittedName>
        <fullName evidence="1">Uncharacterized protein</fullName>
    </submittedName>
</protein>
<accession>A0A3N0GHG9</accession>
<gene>
    <name evidence="1" type="ORF">EFL26_20990</name>
</gene>
<dbReference type="EMBL" id="RJSF01000047">
    <property type="protein sequence ID" value="RNM11646.1"/>
    <property type="molecule type" value="Genomic_DNA"/>
</dbReference>
<reference evidence="1 2" key="1">
    <citation type="submission" date="2018-11" db="EMBL/GenBank/DDBJ databases">
        <authorList>
            <person name="Li F."/>
        </authorList>
    </citation>
    <scope>NUCLEOTIDE SEQUENCE [LARGE SCALE GENOMIC DNA]</scope>
    <source>
        <strain evidence="1 2">Gsoil 818</strain>
    </source>
</reference>
<dbReference type="RefSeq" id="WP_123224876.1">
    <property type="nucleotide sequence ID" value="NZ_RJSF01000047.1"/>
</dbReference>